<evidence type="ECO:0000313" key="2">
    <source>
        <dbReference type="EMBL" id="MDT0496944.1"/>
    </source>
</evidence>
<dbReference type="EMBL" id="JAVRIC010000006">
    <property type="protein sequence ID" value="MDT0496944.1"/>
    <property type="molecule type" value="Genomic_DNA"/>
</dbReference>
<keyword evidence="3" id="KW-1185">Reference proteome</keyword>
<dbReference type="InterPro" id="IPR029058">
    <property type="entry name" value="AB_hydrolase_fold"/>
</dbReference>
<protein>
    <submittedName>
        <fullName evidence="2">Alpha/beta hydrolase</fullName>
    </submittedName>
</protein>
<dbReference type="Gene3D" id="3.40.50.1820">
    <property type="entry name" value="alpha/beta hydrolase"/>
    <property type="match status" value="1"/>
</dbReference>
<organism evidence="2 3">
    <name type="scientific">Banduia mediterranea</name>
    <dbReference type="NCBI Taxonomy" id="3075609"/>
    <lineage>
        <taxon>Bacteria</taxon>
        <taxon>Pseudomonadati</taxon>
        <taxon>Pseudomonadota</taxon>
        <taxon>Gammaproteobacteria</taxon>
        <taxon>Nevskiales</taxon>
        <taxon>Algiphilaceae</taxon>
        <taxon>Banduia</taxon>
    </lineage>
</organism>
<dbReference type="Proteomes" id="UP001254608">
    <property type="component" value="Unassembled WGS sequence"/>
</dbReference>
<sequence>MPIASMEEPIAAPSLALLLLELRVFMELPRFVATSLSVENLPRGKGQPIMIVPGFGASDLNTAPLRLALRRLGYSVFGWNQGVNVGMRPRVKQALTAELRELRDHYEDKTTLIGWSLGGVFAREMARHQPECVRRVITLGSPINGDPEANNLNTLFRLANLGKPLKTDLEGFRRRVVAPPVPCVAIHTKTDGLVAWQCSLEEPAENTRNIEVHGSHMGLLYNAQALAAIAGVLAEASSDSAE</sequence>
<evidence type="ECO:0000259" key="1">
    <source>
        <dbReference type="Pfam" id="PF00561"/>
    </source>
</evidence>
<dbReference type="GO" id="GO:0016787">
    <property type="term" value="F:hydrolase activity"/>
    <property type="evidence" value="ECO:0007669"/>
    <property type="project" value="UniProtKB-KW"/>
</dbReference>
<dbReference type="InterPro" id="IPR000073">
    <property type="entry name" value="AB_hydrolase_1"/>
</dbReference>
<feature type="domain" description="AB hydrolase-1" evidence="1">
    <location>
        <begin position="48"/>
        <end position="166"/>
    </location>
</feature>
<gene>
    <name evidence="2" type="ORF">RM530_06135</name>
</gene>
<dbReference type="PANTHER" id="PTHR37946">
    <property type="entry name" value="SLL1969 PROTEIN"/>
    <property type="match status" value="1"/>
</dbReference>
<evidence type="ECO:0000313" key="3">
    <source>
        <dbReference type="Proteomes" id="UP001254608"/>
    </source>
</evidence>
<name>A0ABU2WI83_9GAMM</name>
<dbReference type="RefSeq" id="WP_311364338.1">
    <property type="nucleotide sequence ID" value="NZ_JAVRIC010000006.1"/>
</dbReference>
<accession>A0ABU2WI83</accession>
<proteinExistence type="predicted"/>
<dbReference type="SUPFAM" id="SSF53474">
    <property type="entry name" value="alpha/beta-Hydrolases"/>
    <property type="match status" value="1"/>
</dbReference>
<comment type="caution">
    <text evidence="2">The sequence shown here is derived from an EMBL/GenBank/DDBJ whole genome shotgun (WGS) entry which is preliminary data.</text>
</comment>
<dbReference type="Pfam" id="PF00561">
    <property type="entry name" value="Abhydrolase_1"/>
    <property type="match status" value="1"/>
</dbReference>
<keyword evidence="2" id="KW-0378">Hydrolase</keyword>
<reference evidence="2 3" key="1">
    <citation type="submission" date="2023-09" db="EMBL/GenBank/DDBJ databases">
        <authorList>
            <person name="Rey-Velasco X."/>
        </authorList>
    </citation>
    <scope>NUCLEOTIDE SEQUENCE [LARGE SCALE GENOMIC DNA]</scope>
    <source>
        <strain evidence="2 3">W345</strain>
    </source>
</reference>
<dbReference type="PANTHER" id="PTHR37946:SF1">
    <property type="entry name" value="SLL1969 PROTEIN"/>
    <property type="match status" value="1"/>
</dbReference>